<dbReference type="RefSeq" id="WP_073992567.1">
    <property type="nucleotide sequence ID" value="NZ_FQYT01000003.1"/>
</dbReference>
<organism evidence="2 3">
    <name type="scientific">Parasporobacterium paucivorans DSM 15970</name>
    <dbReference type="NCBI Taxonomy" id="1122934"/>
    <lineage>
        <taxon>Bacteria</taxon>
        <taxon>Bacillati</taxon>
        <taxon>Bacillota</taxon>
        <taxon>Clostridia</taxon>
        <taxon>Lachnospirales</taxon>
        <taxon>Lachnospiraceae</taxon>
        <taxon>Parasporobacterium</taxon>
    </lineage>
</organism>
<evidence type="ECO:0000313" key="2">
    <source>
        <dbReference type="EMBL" id="SHI44250.1"/>
    </source>
</evidence>
<proteinExistence type="predicted"/>
<keyword evidence="3" id="KW-1185">Reference proteome</keyword>
<feature type="compositionally biased region" description="Basic and acidic residues" evidence="1">
    <location>
        <begin position="154"/>
        <end position="166"/>
    </location>
</feature>
<name>A0A1M6B6E1_9FIRM</name>
<reference evidence="2 3" key="1">
    <citation type="submission" date="2016-11" db="EMBL/GenBank/DDBJ databases">
        <authorList>
            <person name="Jaros S."/>
            <person name="Januszkiewicz K."/>
            <person name="Wedrychowicz H."/>
        </authorList>
    </citation>
    <scope>NUCLEOTIDE SEQUENCE [LARGE SCALE GENOMIC DNA]</scope>
    <source>
        <strain evidence="2 3">DSM 15970</strain>
    </source>
</reference>
<feature type="compositionally biased region" description="Low complexity" evidence="1">
    <location>
        <begin position="142"/>
        <end position="153"/>
    </location>
</feature>
<dbReference type="Proteomes" id="UP000184342">
    <property type="component" value="Unassembled WGS sequence"/>
</dbReference>
<accession>A0A1M6B6E1</accession>
<dbReference type="Pfam" id="PF04404">
    <property type="entry name" value="ERF"/>
    <property type="match status" value="1"/>
</dbReference>
<protein>
    <submittedName>
        <fullName evidence="2">ERF superfamily protein</fullName>
    </submittedName>
</protein>
<gene>
    <name evidence="2" type="ORF">SAMN02745691_00271</name>
</gene>
<dbReference type="EMBL" id="FQYT01000003">
    <property type="protein sequence ID" value="SHI44250.1"/>
    <property type="molecule type" value="Genomic_DNA"/>
</dbReference>
<sequence length="232" mass="25929">MENGKIYQAISSVMSEIGAIEKNKKNQQQGFFYRGVDDVMNALQPAMVKHKVFIVPEVLDETREERQTKSGGTMFYSRLKMAYKFFTDDGSNLSATVIGEAMDSGDKVTNKAMSIAFKYVCFQVFCIPTEEMLDPDAEAHAVAPKQAQKPQAKQKPEQKPVQKPEVEREALEIAMQPIDSNKIKVIESELTRIGIAPEAICNRYKVDSIAEITEGMFSTVMKALNNSKTKGE</sequence>
<dbReference type="InterPro" id="IPR007499">
    <property type="entry name" value="ERF_bacteria_virus"/>
</dbReference>
<evidence type="ECO:0000256" key="1">
    <source>
        <dbReference type="SAM" id="MobiDB-lite"/>
    </source>
</evidence>
<dbReference type="AlphaFoldDB" id="A0A1M6B6E1"/>
<dbReference type="OrthoDB" id="1976435at2"/>
<dbReference type="STRING" id="1122934.SAMN02745691_00271"/>
<feature type="region of interest" description="Disordered" evidence="1">
    <location>
        <begin position="139"/>
        <end position="166"/>
    </location>
</feature>
<evidence type="ECO:0000313" key="3">
    <source>
        <dbReference type="Proteomes" id="UP000184342"/>
    </source>
</evidence>